<evidence type="ECO:0000313" key="2">
    <source>
        <dbReference type="Proteomes" id="UP000807769"/>
    </source>
</evidence>
<comment type="caution">
    <text evidence="1">The sequence shown here is derived from an EMBL/GenBank/DDBJ whole genome shotgun (WGS) entry which is preliminary data.</text>
</comment>
<reference evidence="1" key="1">
    <citation type="journal article" date="2020" name="New Phytol.">
        <title>Comparative genomics reveals dynamic genome evolution in host specialist ectomycorrhizal fungi.</title>
        <authorList>
            <person name="Lofgren L.A."/>
            <person name="Nguyen N.H."/>
            <person name="Vilgalys R."/>
            <person name="Ruytinx J."/>
            <person name="Liao H.L."/>
            <person name="Branco S."/>
            <person name="Kuo A."/>
            <person name="LaButti K."/>
            <person name="Lipzen A."/>
            <person name="Andreopoulos W."/>
            <person name="Pangilinan J."/>
            <person name="Riley R."/>
            <person name="Hundley H."/>
            <person name="Na H."/>
            <person name="Barry K."/>
            <person name="Grigoriev I.V."/>
            <person name="Stajich J.E."/>
            <person name="Kennedy P.G."/>
        </authorList>
    </citation>
    <scope>NUCLEOTIDE SEQUENCE</scope>
    <source>
        <strain evidence="1">MN1</strain>
    </source>
</reference>
<dbReference type="RefSeq" id="XP_041198183.1">
    <property type="nucleotide sequence ID" value="XM_041332330.1"/>
</dbReference>
<dbReference type="EMBL" id="JABBWG010000003">
    <property type="protein sequence ID" value="KAG1824466.1"/>
    <property type="molecule type" value="Genomic_DNA"/>
</dbReference>
<proteinExistence type="predicted"/>
<name>A0A9P7EK69_9AGAM</name>
<dbReference type="AlphaFoldDB" id="A0A9P7EK69"/>
<dbReference type="Proteomes" id="UP000807769">
    <property type="component" value="Unassembled WGS sequence"/>
</dbReference>
<accession>A0A9P7EK69</accession>
<gene>
    <name evidence="1" type="ORF">BJ212DRAFT_1295623</name>
</gene>
<keyword evidence="2" id="KW-1185">Reference proteome</keyword>
<dbReference type="GeneID" id="64626347"/>
<organism evidence="1 2">
    <name type="scientific">Suillus subaureus</name>
    <dbReference type="NCBI Taxonomy" id="48587"/>
    <lineage>
        <taxon>Eukaryota</taxon>
        <taxon>Fungi</taxon>
        <taxon>Dikarya</taxon>
        <taxon>Basidiomycota</taxon>
        <taxon>Agaricomycotina</taxon>
        <taxon>Agaricomycetes</taxon>
        <taxon>Agaricomycetidae</taxon>
        <taxon>Boletales</taxon>
        <taxon>Suillineae</taxon>
        <taxon>Suillaceae</taxon>
        <taxon>Suillus</taxon>
    </lineage>
</organism>
<sequence>MTFPVEKPYCGTTKVYLALSSGYYVPTKVWNAHGHGYTAPIATSIARRCEVTVLATAPDVIETIQGGPTRDVPFDQSRSRGQACHLRHTLHCGEVWLPHYLAGTPVKPKSVGSSEELLRAAESSSSCSKGISTASVTRHDVSPPVKYYVGLPVVRPAPGAISRVSPVIAGSRWAPAAECWHLDKKDRFIQIAIRTLNVYFGR</sequence>
<protein>
    <submittedName>
        <fullName evidence="1">Uncharacterized protein</fullName>
    </submittedName>
</protein>
<evidence type="ECO:0000313" key="1">
    <source>
        <dbReference type="EMBL" id="KAG1824466.1"/>
    </source>
</evidence>